<proteinExistence type="predicted"/>
<protein>
    <submittedName>
        <fullName evidence="1">Uncharacterized protein</fullName>
    </submittedName>
</protein>
<reference evidence="1" key="1">
    <citation type="submission" date="2014-09" db="EMBL/GenBank/DDBJ databases">
        <authorList>
            <person name="Magalhaes I.L.F."/>
            <person name="Oliveira U."/>
            <person name="Santos F.R."/>
            <person name="Vidigal T.H.D.A."/>
            <person name="Brescovit A.D."/>
            <person name="Santos A.J."/>
        </authorList>
    </citation>
    <scope>NUCLEOTIDE SEQUENCE</scope>
    <source>
        <tissue evidence="1">Shoot tissue taken approximately 20 cm above the soil surface</tissue>
    </source>
</reference>
<sequence>MLEKEFFCLGFPCAPQMTRCSRFSSNGSSFLLGSASP</sequence>
<dbReference type="AlphaFoldDB" id="A0A0A8ZL70"/>
<accession>A0A0A8ZL70</accession>
<name>A0A0A8ZL70_ARUDO</name>
<evidence type="ECO:0000313" key="1">
    <source>
        <dbReference type="EMBL" id="JAD38453.1"/>
    </source>
</evidence>
<reference evidence="1" key="2">
    <citation type="journal article" date="2015" name="Data Brief">
        <title>Shoot transcriptome of the giant reed, Arundo donax.</title>
        <authorList>
            <person name="Barrero R.A."/>
            <person name="Guerrero F.D."/>
            <person name="Moolhuijzen P."/>
            <person name="Goolsby J.A."/>
            <person name="Tidwell J."/>
            <person name="Bellgard S.E."/>
            <person name="Bellgard M.I."/>
        </authorList>
    </citation>
    <scope>NUCLEOTIDE SEQUENCE</scope>
    <source>
        <tissue evidence="1">Shoot tissue taken approximately 20 cm above the soil surface</tissue>
    </source>
</reference>
<organism evidence="1">
    <name type="scientific">Arundo donax</name>
    <name type="common">Giant reed</name>
    <name type="synonym">Donax arundinaceus</name>
    <dbReference type="NCBI Taxonomy" id="35708"/>
    <lineage>
        <taxon>Eukaryota</taxon>
        <taxon>Viridiplantae</taxon>
        <taxon>Streptophyta</taxon>
        <taxon>Embryophyta</taxon>
        <taxon>Tracheophyta</taxon>
        <taxon>Spermatophyta</taxon>
        <taxon>Magnoliopsida</taxon>
        <taxon>Liliopsida</taxon>
        <taxon>Poales</taxon>
        <taxon>Poaceae</taxon>
        <taxon>PACMAD clade</taxon>
        <taxon>Arundinoideae</taxon>
        <taxon>Arundineae</taxon>
        <taxon>Arundo</taxon>
    </lineage>
</organism>
<dbReference type="EMBL" id="GBRH01259442">
    <property type="protein sequence ID" value="JAD38453.1"/>
    <property type="molecule type" value="Transcribed_RNA"/>
</dbReference>